<evidence type="ECO:0000313" key="1">
    <source>
        <dbReference type="EMBL" id="GAG07102.1"/>
    </source>
</evidence>
<evidence type="ECO:0008006" key="2">
    <source>
        <dbReference type="Google" id="ProtNLM"/>
    </source>
</evidence>
<feature type="non-terminal residue" evidence="1">
    <location>
        <position position="170"/>
    </location>
</feature>
<organism evidence="1">
    <name type="scientific">marine sediment metagenome</name>
    <dbReference type="NCBI Taxonomy" id="412755"/>
    <lineage>
        <taxon>unclassified sequences</taxon>
        <taxon>metagenomes</taxon>
        <taxon>ecological metagenomes</taxon>
    </lineage>
</organism>
<dbReference type="EMBL" id="BARS01023057">
    <property type="protein sequence ID" value="GAG07102.1"/>
    <property type="molecule type" value="Genomic_DNA"/>
</dbReference>
<dbReference type="Gene3D" id="3.40.50.300">
    <property type="entry name" value="P-loop containing nucleotide triphosphate hydrolases"/>
    <property type="match status" value="1"/>
</dbReference>
<protein>
    <recommendedName>
        <fullName evidence="2">KaiC-like domain-containing protein</fullName>
    </recommendedName>
</protein>
<accession>X0V6W3</accession>
<comment type="caution">
    <text evidence="1">The sequence shown here is derived from an EMBL/GenBank/DDBJ whole genome shotgun (WGS) entry which is preliminary data.</text>
</comment>
<reference evidence="1" key="1">
    <citation type="journal article" date="2014" name="Front. Microbiol.">
        <title>High frequency of phylogenetically diverse reductive dehalogenase-homologous genes in deep subseafloor sedimentary metagenomes.</title>
        <authorList>
            <person name="Kawai M."/>
            <person name="Futagami T."/>
            <person name="Toyoda A."/>
            <person name="Takaki Y."/>
            <person name="Nishi S."/>
            <person name="Hori S."/>
            <person name="Arai W."/>
            <person name="Tsubouchi T."/>
            <person name="Morono Y."/>
            <person name="Uchiyama I."/>
            <person name="Ito T."/>
            <person name="Fujiyama A."/>
            <person name="Inagaki F."/>
            <person name="Takami H."/>
        </authorList>
    </citation>
    <scope>NUCLEOTIDE SEQUENCE</scope>
    <source>
        <strain evidence="1">Expedition CK06-06</strain>
    </source>
</reference>
<dbReference type="InterPro" id="IPR027417">
    <property type="entry name" value="P-loop_NTPase"/>
</dbReference>
<gene>
    <name evidence="1" type="ORF">S01H1_36762</name>
</gene>
<name>X0V6W3_9ZZZZ</name>
<dbReference type="AlphaFoldDB" id="X0V6W3"/>
<proteinExistence type="predicted"/>
<sequence>MIDVKKLEEELSKLPEESIVLIETSAEHSFEASMASIKFLADKYDNGIIVSASRPYINLVSNYKKNDIDIKKMFILDCISKKHTEEMDADSVMFLENASALTDISLSLGERMQMIDGKKFILIDSINTMLIHNKPHIFARFMHDILTKMRLHRTGGLLISLDDTMNKDIR</sequence>